<dbReference type="Proteomes" id="UP001163223">
    <property type="component" value="Chromosome"/>
</dbReference>
<protein>
    <submittedName>
        <fullName evidence="1">Uncharacterized protein</fullName>
    </submittedName>
</protein>
<sequence length="73" mass="7945">MTNMPTVLDAFTPAAAGVIADAALHARIDMYWAQLRREAERIVGREPTLAALVISTVLPQHSLGLARESGERF</sequence>
<proteinExistence type="predicted"/>
<evidence type="ECO:0000313" key="1">
    <source>
        <dbReference type="EMBL" id="WAJ28208.1"/>
    </source>
</evidence>
<gene>
    <name evidence="1" type="ORF">OXU80_25865</name>
</gene>
<organism evidence="1 2">
    <name type="scientific">Antarcticirhabdus aurantiaca</name>
    <dbReference type="NCBI Taxonomy" id="2606717"/>
    <lineage>
        <taxon>Bacteria</taxon>
        <taxon>Pseudomonadati</taxon>
        <taxon>Pseudomonadota</taxon>
        <taxon>Alphaproteobacteria</taxon>
        <taxon>Hyphomicrobiales</taxon>
        <taxon>Aurantimonadaceae</taxon>
        <taxon>Antarcticirhabdus</taxon>
    </lineage>
</organism>
<dbReference type="EMBL" id="CP113520">
    <property type="protein sequence ID" value="WAJ28208.1"/>
    <property type="molecule type" value="Genomic_DNA"/>
</dbReference>
<reference evidence="1" key="1">
    <citation type="submission" date="2022-11" db="EMBL/GenBank/DDBJ databases">
        <title>beta-Carotene-producing bacterium, Jeongeuplla avenae sp. nov., alleviates the salt stress of Arabidopsis seedlings.</title>
        <authorList>
            <person name="Jiang L."/>
            <person name="Lee J."/>
        </authorList>
    </citation>
    <scope>NUCLEOTIDE SEQUENCE</scope>
    <source>
        <strain evidence="1">DY_R2A_6</strain>
    </source>
</reference>
<accession>A0ACD4NNB4</accession>
<evidence type="ECO:0000313" key="2">
    <source>
        <dbReference type="Proteomes" id="UP001163223"/>
    </source>
</evidence>
<keyword evidence="2" id="KW-1185">Reference proteome</keyword>
<name>A0ACD4NNB4_9HYPH</name>